<reference evidence="4" key="1">
    <citation type="journal article" date="2019" name="Int. J. Syst. Evol. Microbiol.">
        <title>The Global Catalogue of Microorganisms (GCM) 10K type strain sequencing project: providing services to taxonomists for standard genome sequencing and annotation.</title>
        <authorList>
            <consortium name="The Broad Institute Genomics Platform"/>
            <consortium name="The Broad Institute Genome Sequencing Center for Infectious Disease"/>
            <person name="Wu L."/>
            <person name="Ma J."/>
        </authorList>
    </citation>
    <scope>NUCLEOTIDE SEQUENCE [LARGE SCALE GENOMIC DNA]</scope>
    <source>
        <strain evidence="4">JCM 4087</strain>
    </source>
</reference>
<evidence type="ECO:0000313" key="3">
    <source>
        <dbReference type="EMBL" id="MFC5862432.1"/>
    </source>
</evidence>
<protein>
    <submittedName>
        <fullName evidence="3">DUF695 domain-containing protein</fullName>
    </submittedName>
</protein>
<evidence type="ECO:0000313" key="4">
    <source>
        <dbReference type="Proteomes" id="UP001596091"/>
    </source>
</evidence>
<feature type="domain" description="DUF695" evidence="2">
    <location>
        <begin position="19"/>
        <end position="149"/>
    </location>
</feature>
<dbReference type="EMBL" id="JBHSPH010000002">
    <property type="protein sequence ID" value="MFC5862432.1"/>
    <property type="molecule type" value="Genomic_DNA"/>
</dbReference>
<keyword evidence="4" id="KW-1185">Reference proteome</keyword>
<evidence type="ECO:0000256" key="1">
    <source>
        <dbReference type="SAM" id="MobiDB-lite"/>
    </source>
</evidence>
<evidence type="ECO:0000259" key="2">
    <source>
        <dbReference type="Pfam" id="PF05117"/>
    </source>
</evidence>
<comment type="caution">
    <text evidence="3">The sequence shown here is derived from an EMBL/GenBank/DDBJ whole genome shotgun (WGS) entry which is preliminary data.</text>
</comment>
<name>A0ABW1EDP3_9BACT</name>
<accession>A0ABW1EDP3</accession>
<dbReference type="InterPro" id="IPR016097">
    <property type="entry name" value="DUF695"/>
</dbReference>
<dbReference type="Pfam" id="PF05117">
    <property type="entry name" value="DUF695"/>
    <property type="match status" value="1"/>
</dbReference>
<organism evidence="3 4">
    <name type="scientific">Acidicapsa dinghuensis</name>
    <dbReference type="NCBI Taxonomy" id="2218256"/>
    <lineage>
        <taxon>Bacteria</taxon>
        <taxon>Pseudomonadati</taxon>
        <taxon>Acidobacteriota</taxon>
        <taxon>Terriglobia</taxon>
        <taxon>Terriglobales</taxon>
        <taxon>Acidobacteriaceae</taxon>
        <taxon>Acidicapsa</taxon>
    </lineage>
</organism>
<feature type="region of interest" description="Disordered" evidence="1">
    <location>
        <begin position="1"/>
        <end position="20"/>
    </location>
</feature>
<sequence>MWPFGRKPGKPSKDPQPTDWILGRGERDGFPMIVRMADAYSGLAPISGYDHHVIVSVRFRNPQPNGFPSSEECDELEMLEKNLSRLLETENECLDVLVVTNNGLRDFISYTRNVDYVWRKLEDNVSLFHGFVVEFAIEPDPRWDIYQAFCRMLGRTTSYRGSN</sequence>
<gene>
    <name evidence="3" type="ORF">ACFPT7_09045</name>
</gene>
<proteinExistence type="predicted"/>
<dbReference type="Proteomes" id="UP001596091">
    <property type="component" value="Unassembled WGS sequence"/>
</dbReference>
<dbReference type="RefSeq" id="WP_263335686.1">
    <property type="nucleotide sequence ID" value="NZ_JAGSYH010000003.1"/>
</dbReference>